<dbReference type="GeneID" id="63717709"/>
<proteinExistence type="predicted"/>
<dbReference type="STRING" id="98403.A0A151GLS5"/>
<comment type="caution">
    <text evidence="1">The sequence shown here is derived from an EMBL/GenBank/DDBJ whole genome shotgun (WGS) entry which is preliminary data.</text>
</comment>
<evidence type="ECO:0000313" key="2">
    <source>
        <dbReference type="Proteomes" id="UP000076580"/>
    </source>
</evidence>
<organism evidence="1 2">
    <name type="scientific">Drechmeria coniospora</name>
    <name type="common">Nematophagous fungus</name>
    <name type="synonym">Meria coniospora</name>
    <dbReference type="NCBI Taxonomy" id="98403"/>
    <lineage>
        <taxon>Eukaryota</taxon>
        <taxon>Fungi</taxon>
        <taxon>Dikarya</taxon>
        <taxon>Ascomycota</taxon>
        <taxon>Pezizomycotina</taxon>
        <taxon>Sordariomycetes</taxon>
        <taxon>Hypocreomycetidae</taxon>
        <taxon>Hypocreales</taxon>
        <taxon>Ophiocordycipitaceae</taxon>
        <taxon>Drechmeria</taxon>
    </lineage>
</organism>
<accession>A0A151GLS5</accession>
<name>A0A151GLS5_DRECN</name>
<gene>
    <name evidence="1" type="ORF">DCS_05066</name>
</gene>
<dbReference type="RefSeq" id="XP_040657405.1">
    <property type="nucleotide sequence ID" value="XM_040802372.1"/>
</dbReference>
<sequence>MSQCNACQEPLVIRVDDDDEGANGQPVTVPDDLELQCGCHFHWECFMEEASSVAISSKCPGCESYLPVNEAGPSTATNTSLQSPSTAPILARYCNEGGVQDRLDILPSITEEAYVQNNPEVRPARAFHLMCSEGDVTGMIELLYDVQGDIGDAGPLVLYQDPLAEMKSALHLAVENKQSEAIWLLLWLASTVPLDSFPPSARQSAETVGIRRLAVESGVDIRALRDAHGRSAENLAHQNAGFWRQLLDTGVLS</sequence>
<dbReference type="InParanoid" id="A0A151GLS5"/>
<reference evidence="1 2" key="1">
    <citation type="journal article" date="2016" name="Sci. Rep.">
        <title>Insights into Adaptations to a Near-Obligate Nematode Endoparasitic Lifestyle from the Finished Genome of Drechmeria coniospora.</title>
        <authorList>
            <person name="Zhang L."/>
            <person name="Zhou Z."/>
            <person name="Guo Q."/>
            <person name="Fokkens L."/>
            <person name="Miskei M."/>
            <person name="Pocsi I."/>
            <person name="Zhang W."/>
            <person name="Chen M."/>
            <person name="Wang L."/>
            <person name="Sun Y."/>
            <person name="Donzelli B.G."/>
            <person name="Gibson D.M."/>
            <person name="Nelson D.R."/>
            <person name="Luo J.G."/>
            <person name="Rep M."/>
            <person name="Liu H."/>
            <person name="Yang S."/>
            <person name="Wang J."/>
            <person name="Krasnoff S.B."/>
            <person name="Xu Y."/>
            <person name="Molnar I."/>
            <person name="Lin M."/>
        </authorList>
    </citation>
    <scope>NUCLEOTIDE SEQUENCE [LARGE SCALE GENOMIC DNA]</scope>
    <source>
        <strain evidence="1 2">ARSEF 6962</strain>
    </source>
</reference>
<keyword evidence="2" id="KW-1185">Reference proteome</keyword>
<dbReference type="Proteomes" id="UP000076580">
    <property type="component" value="Chromosome 02"/>
</dbReference>
<evidence type="ECO:0000313" key="1">
    <source>
        <dbReference type="EMBL" id="KYK58053.1"/>
    </source>
</evidence>
<protein>
    <submittedName>
        <fullName evidence="1">Uncharacterized protein</fullName>
    </submittedName>
</protein>
<dbReference type="AlphaFoldDB" id="A0A151GLS5"/>
<dbReference type="EMBL" id="LAYC01000002">
    <property type="protein sequence ID" value="KYK58053.1"/>
    <property type="molecule type" value="Genomic_DNA"/>
</dbReference>